<dbReference type="EMBL" id="CP002043">
    <property type="protein sequence ID" value="ADH65279.1"/>
    <property type="molecule type" value="Genomic_DNA"/>
</dbReference>
<dbReference type="InterPro" id="IPR014845">
    <property type="entry name" value="GYD/TTHA1554"/>
</dbReference>
<dbReference type="Pfam" id="PF08734">
    <property type="entry name" value="GYD"/>
    <property type="match status" value="1"/>
</dbReference>
<geneLocation type="plasmid" evidence="1 2">
    <name>pMESIL01</name>
</geneLocation>
<evidence type="ECO:0008006" key="3">
    <source>
        <dbReference type="Google" id="ProtNLM"/>
    </source>
</evidence>
<protein>
    <recommendedName>
        <fullName evidence="3">GYD family protein</fullName>
    </recommendedName>
</protein>
<keyword evidence="2" id="KW-1185">Reference proteome</keyword>
<dbReference type="eggNOG" id="COG4274">
    <property type="taxonomic scope" value="Bacteria"/>
</dbReference>
<reference evidence="1 2" key="1">
    <citation type="journal article" date="2010" name="Stand. Genomic Sci.">
        <title>Complete genome sequence of Meiothermus silvanus type strain (VI-R2).</title>
        <authorList>
            <person name="Sikorski J."/>
            <person name="Tindall B.J."/>
            <person name="Lowry S."/>
            <person name="Lucas S."/>
            <person name="Nolan M."/>
            <person name="Copeland A."/>
            <person name="Glavina Del Rio T."/>
            <person name="Tice H."/>
            <person name="Cheng J.F."/>
            <person name="Han C."/>
            <person name="Pitluck S."/>
            <person name="Liolios K."/>
            <person name="Ivanova N."/>
            <person name="Mavromatis K."/>
            <person name="Mikhailova N."/>
            <person name="Pati A."/>
            <person name="Goodwin L."/>
            <person name="Chen A."/>
            <person name="Palaniappan K."/>
            <person name="Land M."/>
            <person name="Hauser L."/>
            <person name="Chang Y.J."/>
            <person name="Jeffries C.D."/>
            <person name="Rohde M."/>
            <person name="Goker M."/>
            <person name="Woyke T."/>
            <person name="Bristow J."/>
            <person name="Eisen J.A."/>
            <person name="Markowitz V."/>
            <person name="Hugenholtz P."/>
            <person name="Kyrpides N.C."/>
            <person name="Klenk H.P."/>
            <person name="Lapidus A."/>
        </authorList>
    </citation>
    <scope>NUCLEOTIDE SEQUENCE [LARGE SCALE GENOMIC DNA]</scope>
    <source>
        <strain evidence="2">ATCC 700542 / DSM 9946 / VI-R2</strain>
        <plasmid evidence="2">Plasmid pMESIL01</plasmid>
    </source>
</reference>
<dbReference type="KEGG" id="msv:Mesil_3475"/>
<gene>
    <name evidence="1" type="ORF">Mesil_3475</name>
</gene>
<accession>D7BJC3</accession>
<dbReference type="OrthoDB" id="165683at2"/>
<proteinExistence type="predicted"/>
<dbReference type="Proteomes" id="UP000001916">
    <property type="component" value="Plasmid pMESIL01"/>
</dbReference>
<evidence type="ECO:0000313" key="1">
    <source>
        <dbReference type="EMBL" id="ADH65279.1"/>
    </source>
</evidence>
<organism evidence="1 2">
    <name type="scientific">Allomeiothermus silvanus (strain ATCC 700542 / DSM 9946 / NBRC 106475 / NCIMB 13440 / VI-R2)</name>
    <name type="common">Thermus silvanus</name>
    <dbReference type="NCBI Taxonomy" id="526227"/>
    <lineage>
        <taxon>Bacteria</taxon>
        <taxon>Thermotogati</taxon>
        <taxon>Deinococcota</taxon>
        <taxon>Deinococci</taxon>
        <taxon>Thermales</taxon>
        <taxon>Thermaceae</taxon>
        <taxon>Allomeiothermus</taxon>
    </lineage>
</organism>
<evidence type="ECO:0000313" key="2">
    <source>
        <dbReference type="Proteomes" id="UP000001916"/>
    </source>
</evidence>
<dbReference type="AlphaFoldDB" id="D7BJC3"/>
<dbReference type="HOGENOM" id="CLU_155227_1_1_0"/>
<dbReference type="RefSeq" id="WP_013159759.1">
    <property type="nucleotide sequence ID" value="NC_014213.1"/>
</dbReference>
<sequence length="106" mass="11136">MPKYLLQVNYVGEGIRGLLKEGGTSRKAAAEAAVKSVGGRIEAMYYAFGDADCYVIAEVPDHPTAAALSMTLNASGRVSIKTTVLLTPEDMDAAAKLSPSYRAPGQ</sequence>
<name>D7BJC3_ALLS1</name>
<keyword evidence="1" id="KW-0614">Plasmid</keyword>